<reference evidence="1" key="1">
    <citation type="submission" date="2017-08" db="EMBL/GenBank/DDBJ databases">
        <title>Genomes of multiple Clavibacter strains from different subspecies.</title>
        <authorList>
            <person name="Yuan X.-K."/>
            <person name="Li X.-S."/>
            <person name="Nie J."/>
            <person name="De Boer S.H."/>
        </authorList>
    </citation>
    <scope>NUCLEOTIDE SEQUENCE [LARGE SCALE GENOMIC DNA]</scope>
    <source>
        <strain evidence="1">ATCC 33566</strain>
    </source>
</reference>
<dbReference type="EMBL" id="MZMQ01000001">
    <property type="protein sequence ID" value="OQJ64021.1"/>
    <property type="molecule type" value="Genomic_DNA"/>
</dbReference>
<organism evidence="1 2">
    <name type="scientific">Clavibacter tessellarius</name>
    <dbReference type="NCBI Taxonomy" id="31965"/>
    <lineage>
        <taxon>Bacteria</taxon>
        <taxon>Bacillati</taxon>
        <taxon>Actinomycetota</taxon>
        <taxon>Actinomycetes</taxon>
        <taxon>Micrococcales</taxon>
        <taxon>Microbacteriaceae</taxon>
        <taxon>Clavibacter</taxon>
    </lineage>
</organism>
<evidence type="ECO:0000313" key="1">
    <source>
        <dbReference type="EMBL" id="OQJ64021.1"/>
    </source>
</evidence>
<dbReference type="OrthoDB" id="9803495at2"/>
<dbReference type="Gene3D" id="1.10.1760.20">
    <property type="match status" value="1"/>
</dbReference>
<dbReference type="Proteomes" id="UP000215316">
    <property type="component" value="Unassembled WGS sequence"/>
</dbReference>
<evidence type="ECO:0000313" key="2">
    <source>
        <dbReference type="Proteomes" id="UP000215316"/>
    </source>
</evidence>
<protein>
    <submittedName>
        <fullName evidence="1">Uncharacterized protein</fullName>
    </submittedName>
</protein>
<proteinExistence type="predicted"/>
<sequence length="117" mass="11965">MTDRTGIGAFLGIVAVLDVAEGLTEIRADVAATQTMRVVRAGATLGPWRELATLVPVARVAIGFPSVAGGREGLGVLLRPSAGCPCRIPAFSASVTVTHSTADRTAPPTATPWRTAA</sequence>
<keyword evidence="2" id="KW-1185">Reference proteome</keyword>
<comment type="caution">
    <text evidence="1">The sequence shown here is derived from an EMBL/GenBank/DDBJ whole genome shotgun (WGS) entry which is preliminary data.</text>
</comment>
<dbReference type="RefSeq" id="WP_094130674.1">
    <property type="nucleotide sequence ID" value="NZ_CP040788.1"/>
</dbReference>
<gene>
    <name evidence="1" type="ORF">B5P24_13950</name>
</gene>
<dbReference type="AlphaFoldDB" id="A0A225CH05"/>
<accession>A0A225CH05</accession>
<name>A0A225CH05_9MICO</name>